<protein>
    <submittedName>
        <fullName evidence="1">Uncharacterized protein</fullName>
    </submittedName>
</protein>
<evidence type="ECO:0000313" key="2">
    <source>
        <dbReference type="Proteomes" id="UP000186601"/>
    </source>
</evidence>
<evidence type="ECO:0000313" key="1">
    <source>
        <dbReference type="EMBL" id="PSR91971.1"/>
    </source>
</evidence>
<name>A0A2R6PJ55_9APHY</name>
<proteinExistence type="predicted"/>
<dbReference type="OrthoDB" id="2742740at2759"/>
<comment type="caution">
    <text evidence="1">The sequence shown here is derived from an EMBL/GenBank/DDBJ whole genome shotgun (WGS) entry which is preliminary data.</text>
</comment>
<keyword evidence="2" id="KW-1185">Reference proteome</keyword>
<organism evidence="1 2">
    <name type="scientific">Hermanssonia centrifuga</name>
    <dbReference type="NCBI Taxonomy" id="98765"/>
    <lineage>
        <taxon>Eukaryota</taxon>
        <taxon>Fungi</taxon>
        <taxon>Dikarya</taxon>
        <taxon>Basidiomycota</taxon>
        <taxon>Agaricomycotina</taxon>
        <taxon>Agaricomycetes</taxon>
        <taxon>Polyporales</taxon>
        <taxon>Meruliaceae</taxon>
        <taxon>Hermanssonia</taxon>
    </lineage>
</organism>
<reference evidence="1 2" key="1">
    <citation type="submission" date="2018-02" db="EMBL/GenBank/DDBJ databases">
        <title>Genome sequence of the basidiomycete white-rot fungus Phlebia centrifuga.</title>
        <authorList>
            <person name="Granchi Z."/>
            <person name="Peng M."/>
            <person name="de Vries R.P."/>
            <person name="Hilden K."/>
            <person name="Makela M.R."/>
            <person name="Grigoriev I."/>
            <person name="Riley R."/>
        </authorList>
    </citation>
    <scope>NUCLEOTIDE SEQUENCE [LARGE SCALE GENOMIC DNA]</scope>
    <source>
        <strain evidence="1 2">FBCC195</strain>
    </source>
</reference>
<dbReference type="Proteomes" id="UP000186601">
    <property type="component" value="Unassembled WGS sequence"/>
</dbReference>
<sequence>MEPATLCAEDIRVAAVEETVRVLQPQENSIAADPGSLAAICEDANDNNNSEESQYHEFFDEEPARVCVEVLKTAYSFIEGLKTVTLDNDGLPEEVLARLQKPLHEPLDIEDRDLLLTFKFLLELDNVSEDH</sequence>
<dbReference type="EMBL" id="MLYV02000486">
    <property type="protein sequence ID" value="PSR91971.1"/>
    <property type="molecule type" value="Genomic_DNA"/>
</dbReference>
<accession>A0A2R6PJ55</accession>
<dbReference type="AlphaFoldDB" id="A0A2R6PJ55"/>
<gene>
    <name evidence="1" type="ORF">PHLCEN_2v4797</name>
</gene>